<evidence type="ECO:0000259" key="1">
    <source>
        <dbReference type="SMART" id="SM01162"/>
    </source>
</evidence>
<dbReference type="SMART" id="SM01162">
    <property type="entry name" value="DUF1771"/>
    <property type="match status" value="1"/>
</dbReference>
<evidence type="ECO:0000313" key="2">
    <source>
        <dbReference type="EMBL" id="KAJ0197873.1"/>
    </source>
</evidence>
<dbReference type="Proteomes" id="UP000235145">
    <property type="component" value="Unassembled WGS sequence"/>
</dbReference>
<proteinExistence type="predicted"/>
<dbReference type="InterPro" id="IPR055319">
    <property type="entry name" value="At5g58720-like"/>
</dbReference>
<evidence type="ECO:0000313" key="3">
    <source>
        <dbReference type="Proteomes" id="UP000235145"/>
    </source>
</evidence>
<dbReference type="AlphaFoldDB" id="A0A9R1V417"/>
<reference evidence="2 3" key="1">
    <citation type="journal article" date="2017" name="Nat. Commun.">
        <title>Genome assembly with in vitro proximity ligation data and whole-genome triplication in lettuce.</title>
        <authorList>
            <person name="Reyes-Chin-Wo S."/>
            <person name="Wang Z."/>
            <person name="Yang X."/>
            <person name="Kozik A."/>
            <person name="Arikit S."/>
            <person name="Song C."/>
            <person name="Xia L."/>
            <person name="Froenicke L."/>
            <person name="Lavelle D.O."/>
            <person name="Truco M.J."/>
            <person name="Xia R."/>
            <person name="Zhu S."/>
            <person name="Xu C."/>
            <person name="Xu H."/>
            <person name="Xu X."/>
            <person name="Cox K."/>
            <person name="Korf I."/>
            <person name="Meyers B.C."/>
            <person name="Michelmore R.W."/>
        </authorList>
    </citation>
    <scope>NUCLEOTIDE SEQUENCE [LARGE SCALE GENOMIC DNA]</scope>
    <source>
        <strain evidence="3">cv. Salinas</strain>
        <tissue evidence="2">Seedlings</tissue>
    </source>
</reference>
<accession>A0A9R1V417</accession>
<keyword evidence="3" id="KW-1185">Reference proteome</keyword>
<name>A0A9R1V417_LACSA</name>
<comment type="caution">
    <text evidence="2">The sequence shown here is derived from an EMBL/GenBank/DDBJ whole genome shotgun (WGS) entry which is preliminary data.</text>
</comment>
<dbReference type="EMBL" id="NBSK02000007">
    <property type="protein sequence ID" value="KAJ0197873.1"/>
    <property type="molecule type" value="Genomic_DNA"/>
</dbReference>
<organism evidence="2 3">
    <name type="scientific">Lactuca sativa</name>
    <name type="common">Garden lettuce</name>
    <dbReference type="NCBI Taxonomy" id="4236"/>
    <lineage>
        <taxon>Eukaryota</taxon>
        <taxon>Viridiplantae</taxon>
        <taxon>Streptophyta</taxon>
        <taxon>Embryophyta</taxon>
        <taxon>Tracheophyta</taxon>
        <taxon>Spermatophyta</taxon>
        <taxon>Magnoliopsida</taxon>
        <taxon>eudicotyledons</taxon>
        <taxon>Gunneridae</taxon>
        <taxon>Pentapetalae</taxon>
        <taxon>asterids</taxon>
        <taxon>campanulids</taxon>
        <taxon>Asterales</taxon>
        <taxon>Asteraceae</taxon>
        <taxon>Cichorioideae</taxon>
        <taxon>Cichorieae</taxon>
        <taxon>Lactucinae</taxon>
        <taxon>Lactuca</taxon>
    </lineage>
</organism>
<dbReference type="Gene3D" id="3.30.1370.110">
    <property type="match status" value="1"/>
</dbReference>
<protein>
    <recommendedName>
        <fullName evidence="1">DUF1771 domain-containing protein</fullName>
    </recommendedName>
</protein>
<dbReference type="InterPro" id="IPR036063">
    <property type="entry name" value="Smr_dom_sf"/>
</dbReference>
<dbReference type="PANTHER" id="PTHR47676">
    <property type="entry name" value="OS01G0225100 PROTEIN"/>
    <property type="match status" value="1"/>
</dbReference>
<feature type="domain" description="DUF1771" evidence="1">
    <location>
        <begin position="320"/>
        <end position="415"/>
    </location>
</feature>
<gene>
    <name evidence="2" type="ORF">LSAT_V11C700366680</name>
</gene>
<dbReference type="PANTHER" id="PTHR47676:SF1">
    <property type="entry name" value="SMR DOMAIN-CONTAINING PROTEIN"/>
    <property type="match status" value="1"/>
</dbReference>
<dbReference type="InterPro" id="IPR013899">
    <property type="entry name" value="DUF1771"/>
</dbReference>
<sequence length="543" mass="61791">MGHPHKTDEESKVLSSLMKTEESGLFNSTIVEEDADAAVLIGDMTDTTTLLSDEDDNWTDTSFDFSDNDASRSNSDVSYISGSMEKHIVAPGMMSDVSGNSSNKIMLTWVLKACEAMPCLSEPSSELSKNTQHHNSNTTIEDVRVCFEKCGVQDPGRKSYLPLSSNNDLKIWPPLTPIKPSFAFSKSRHQHNSNIKVVSDVLEESYGLTGGASYIASSSNSDLQEGNMSFKRSWREVLVGLGTSSEETQTRDIKGKSPLHNPDSWVKIVKKGSHTRDVKGKSALHDPDSWVKVVKKESHMQKLDYPSKDTAKKRHIPGDDYKKYRHNANQHWEIQKSLVEQAIMFFNLYRFWAFINVLPYKLSFHFHSILQARNAHAIGKRNEGVNLSEQARMWKEKAEQADEKASQDIFDSRNKNNIVDLMTIDLHGQHVKEGMMILKYHLAFGVYGRCKYLFRQDIHTHTHCVFDCFLIGVIYSSAAAPCHHRIWEWRNWAVDAEAGGRKTCLFIVVDLLKMEKFEWEKENEGSLLIKFDMKKRKLGFVKL</sequence>